<keyword evidence="2" id="KW-0808">Transferase</keyword>
<dbReference type="InterPro" id="IPR000477">
    <property type="entry name" value="RT_dom"/>
</dbReference>
<evidence type="ECO:0000259" key="1">
    <source>
        <dbReference type="Pfam" id="PF00078"/>
    </source>
</evidence>
<accession>A0A3M7P762</accession>
<organism evidence="2 3">
    <name type="scientific">Brachionus plicatilis</name>
    <name type="common">Marine rotifer</name>
    <name type="synonym">Brachionus muelleri</name>
    <dbReference type="NCBI Taxonomy" id="10195"/>
    <lineage>
        <taxon>Eukaryota</taxon>
        <taxon>Metazoa</taxon>
        <taxon>Spiralia</taxon>
        <taxon>Gnathifera</taxon>
        <taxon>Rotifera</taxon>
        <taxon>Eurotatoria</taxon>
        <taxon>Monogononta</taxon>
        <taxon>Pseudotrocha</taxon>
        <taxon>Ploima</taxon>
        <taxon>Brachionidae</taxon>
        <taxon>Brachionus</taxon>
    </lineage>
</organism>
<dbReference type="SUPFAM" id="SSF56672">
    <property type="entry name" value="DNA/RNA polymerases"/>
    <property type="match status" value="1"/>
</dbReference>
<dbReference type="InterPro" id="IPR043128">
    <property type="entry name" value="Rev_trsase/Diguanyl_cyclase"/>
</dbReference>
<proteinExistence type="predicted"/>
<dbReference type="Proteomes" id="UP000276133">
    <property type="component" value="Unassembled WGS sequence"/>
</dbReference>
<keyword evidence="3" id="KW-1185">Reference proteome</keyword>
<evidence type="ECO:0000313" key="2">
    <source>
        <dbReference type="EMBL" id="RMZ94863.1"/>
    </source>
</evidence>
<dbReference type="STRING" id="10195.A0A3M7P762"/>
<gene>
    <name evidence="2" type="ORF">BpHYR1_030081</name>
</gene>
<evidence type="ECO:0000313" key="3">
    <source>
        <dbReference type="Proteomes" id="UP000276133"/>
    </source>
</evidence>
<name>A0A3M7P762_BRAPC</name>
<keyword evidence="2" id="KW-0695">RNA-directed DNA polymerase</keyword>
<reference evidence="2 3" key="1">
    <citation type="journal article" date="2018" name="Sci. Rep.">
        <title>Genomic signatures of local adaptation to the degree of environmental predictability in rotifers.</title>
        <authorList>
            <person name="Franch-Gras L."/>
            <person name="Hahn C."/>
            <person name="Garcia-Roger E.M."/>
            <person name="Carmona M.J."/>
            <person name="Serra M."/>
            <person name="Gomez A."/>
        </authorList>
    </citation>
    <scope>NUCLEOTIDE SEQUENCE [LARGE SCALE GENOMIC DNA]</scope>
    <source>
        <strain evidence="2">HYR1</strain>
    </source>
</reference>
<dbReference type="OrthoDB" id="1430630at2759"/>
<dbReference type="Pfam" id="PF00078">
    <property type="entry name" value="RVT_1"/>
    <property type="match status" value="1"/>
</dbReference>
<feature type="domain" description="Reverse transcriptase" evidence="1">
    <location>
        <begin position="35"/>
        <end position="91"/>
    </location>
</feature>
<protein>
    <submittedName>
        <fullName evidence="2">RNA-directed DNA polymerase-like protein</fullName>
    </submittedName>
</protein>
<dbReference type="EMBL" id="REGN01012768">
    <property type="protein sequence ID" value="RMZ94863.1"/>
    <property type="molecule type" value="Genomic_DNA"/>
</dbReference>
<dbReference type="Gene3D" id="3.30.70.270">
    <property type="match status" value="1"/>
</dbReference>
<comment type="caution">
    <text evidence="2">The sequence shown here is derived from an EMBL/GenBank/DDBJ whole genome shotgun (WGS) entry which is preliminary data.</text>
</comment>
<dbReference type="GO" id="GO:0003964">
    <property type="term" value="F:RNA-directed DNA polymerase activity"/>
    <property type="evidence" value="ECO:0007669"/>
    <property type="project" value="UniProtKB-KW"/>
</dbReference>
<keyword evidence="2" id="KW-0548">Nucleotidyltransferase</keyword>
<dbReference type="InterPro" id="IPR043502">
    <property type="entry name" value="DNA/RNA_pol_sf"/>
</dbReference>
<dbReference type="AlphaFoldDB" id="A0A3M7P762"/>
<sequence>MWFVRVHRNANGAHKRSSYISKSDESSVERFINAGFVVVFLDDILIHSETLVEDFKHIKLAINKLKNILLSVKMKKCEATKQEIVFLGHAISSGSNKPDKSKCEALFEYKEWRRFITKKEN</sequence>